<dbReference type="OrthoDB" id="2550922at2759"/>
<dbReference type="FunCoup" id="A0A286USB3">
    <property type="interactions" value="11"/>
</dbReference>
<name>A0A286USB3_9AGAM</name>
<evidence type="ECO:0000256" key="3">
    <source>
        <dbReference type="ARBA" id="ARBA00046339"/>
    </source>
</evidence>
<gene>
    <name evidence="4" type="ORF">PNOK_0244700</name>
</gene>
<evidence type="ECO:0000313" key="5">
    <source>
        <dbReference type="Proteomes" id="UP000217199"/>
    </source>
</evidence>
<dbReference type="Proteomes" id="UP000217199">
    <property type="component" value="Unassembled WGS sequence"/>
</dbReference>
<accession>A0A286USB3</accession>
<comment type="caution">
    <text evidence="4">The sequence shown here is derived from an EMBL/GenBank/DDBJ whole genome shotgun (WGS) entry which is preliminary data.</text>
</comment>
<dbReference type="Pfam" id="PF01730">
    <property type="entry name" value="UreF"/>
    <property type="match status" value="1"/>
</dbReference>
<dbReference type="InterPro" id="IPR002639">
    <property type="entry name" value="UreF"/>
</dbReference>
<dbReference type="GO" id="GO:0016151">
    <property type="term" value="F:nickel cation binding"/>
    <property type="evidence" value="ECO:0007669"/>
    <property type="project" value="InterPro"/>
</dbReference>
<keyword evidence="2" id="KW-0143">Chaperone</keyword>
<dbReference type="Gene3D" id="1.10.4190.10">
    <property type="entry name" value="Urease accessory protein UreF"/>
    <property type="match status" value="1"/>
</dbReference>
<reference evidence="4 5" key="1">
    <citation type="journal article" date="2017" name="Mol. Ecol.">
        <title>Comparative and population genomic landscape of Phellinus noxius: A hypervariable fungus causing root rot in trees.</title>
        <authorList>
            <person name="Chung C.L."/>
            <person name="Lee T.J."/>
            <person name="Akiba M."/>
            <person name="Lee H.H."/>
            <person name="Kuo T.H."/>
            <person name="Liu D."/>
            <person name="Ke H.M."/>
            <person name="Yokoi T."/>
            <person name="Roa M.B."/>
            <person name="Lu M.J."/>
            <person name="Chang Y.Y."/>
            <person name="Ann P.J."/>
            <person name="Tsai J.N."/>
            <person name="Chen C.Y."/>
            <person name="Tzean S.S."/>
            <person name="Ota Y."/>
            <person name="Hattori T."/>
            <person name="Sahashi N."/>
            <person name="Liou R.F."/>
            <person name="Kikuchi T."/>
            <person name="Tsai I.J."/>
        </authorList>
    </citation>
    <scope>NUCLEOTIDE SEQUENCE [LARGE SCALE GENOMIC DNA]</scope>
    <source>
        <strain evidence="4 5">FFPRI411160</strain>
    </source>
</reference>
<dbReference type="PANTHER" id="PTHR33620">
    <property type="entry name" value="UREASE ACCESSORY PROTEIN F"/>
    <property type="match status" value="1"/>
</dbReference>
<evidence type="ECO:0000313" key="4">
    <source>
        <dbReference type="EMBL" id="PAV22490.1"/>
    </source>
</evidence>
<dbReference type="PANTHER" id="PTHR33620:SF1">
    <property type="entry name" value="UREASE ACCESSORY PROTEIN F"/>
    <property type="match status" value="1"/>
</dbReference>
<evidence type="ECO:0000256" key="2">
    <source>
        <dbReference type="ARBA" id="ARBA00023186"/>
    </source>
</evidence>
<dbReference type="STRING" id="2282107.A0A286USB3"/>
<keyword evidence="1" id="KW-0996">Nickel insertion</keyword>
<dbReference type="InParanoid" id="A0A286USB3"/>
<proteinExistence type="inferred from homology"/>
<comment type="similarity">
    <text evidence="3">Belongs to the UreF family.</text>
</comment>
<dbReference type="EMBL" id="NBII01000002">
    <property type="protein sequence ID" value="PAV22490.1"/>
    <property type="molecule type" value="Genomic_DNA"/>
</dbReference>
<evidence type="ECO:0000256" key="1">
    <source>
        <dbReference type="ARBA" id="ARBA00022988"/>
    </source>
</evidence>
<keyword evidence="5" id="KW-1185">Reference proteome</keyword>
<dbReference type="AlphaFoldDB" id="A0A286USB3"/>
<sequence>MDAEAEWYIMLLLADGNLPTGAFVASAGFESYVKHGFFVANAAPVASTTAAKSNQAMIDFIQDNLGAYAHSALPFVSDTHISVLSHNFEEGGNSDRLMKRIKSLDDLYHSMTLNDVTRRASKAQGVALLTLFSKGLSRPQLLDPESAAIPQTPRDQAISRFIDGLKLKIRREDIHGHLPICWGVLTAALGMSLERSQHLHLFLQARSLLSASIRLNTIGPYAAQQLLLHVVKGLVEGQINQCKDLRSGLQDTQDDDDERDGEVLDNLQCAVTTWPLGEILAARHDLQHSRIFNS</sequence>
<dbReference type="InterPro" id="IPR038277">
    <property type="entry name" value="UreF_sf"/>
</dbReference>
<organism evidence="4 5">
    <name type="scientific">Pyrrhoderma noxium</name>
    <dbReference type="NCBI Taxonomy" id="2282107"/>
    <lineage>
        <taxon>Eukaryota</taxon>
        <taxon>Fungi</taxon>
        <taxon>Dikarya</taxon>
        <taxon>Basidiomycota</taxon>
        <taxon>Agaricomycotina</taxon>
        <taxon>Agaricomycetes</taxon>
        <taxon>Hymenochaetales</taxon>
        <taxon>Hymenochaetaceae</taxon>
        <taxon>Pyrrhoderma</taxon>
    </lineage>
</organism>
<protein>
    <submittedName>
        <fullName evidence="4">Urease accessory</fullName>
    </submittedName>
</protein>